<evidence type="ECO:0000259" key="13">
    <source>
        <dbReference type="PROSITE" id="PS50259"/>
    </source>
</evidence>
<feature type="transmembrane region" description="Helical" evidence="12">
    <location>
        <begin position="550"/>
        <end position="577"/>
    </location>
</feature>
<evidence type="ECO:0000256" key="7">
    <source>
        <dbReference type="ARBA" id="ARBA00023040"/>
    </source>
</evidence>
<evidence type="ECO:0000256" key="5">
    <source>
        <dbReference type="ARBA" id="ARBA00022729"/>
    </source>
</evidence>
<keyword evidence="6 12" id="KW-1133">Transmembrane helix</keyword>
<evidence type="ECO:0000256" key="2">
    <source>
        <dbReference type="ARBA" id="ARBA00007242"/>
    </source>
</evidence>
<keyword evidence="3" id="KW-1003">Cell membrane</keyword>
<accession>A0AAW1BT91</accession>
<feature type="transmembrane region" description="Helical" evidence="12">
    <location>
        <begin position="709"/>
        <end position="733"/>
    </location>
</feature>
<dbReference type="GO" id="GO:0005886">
    <property type="term" value="C:plasma membrane"/>
    <property type="evidence" value="ECO:0007669"/>
    <property type="project" value="UniProtKB-SubCell"/>
</dbReference>
<evidence type="ECO:0000256" key="12">
    <source>
        <dbReference type="SAM" id="Phobius"/>
    </source>
</evidence>
<keyword evidence="11" id="KW-0807">Transducer</keyword>
<dbReference type="InterPro" id="IPR017979">
    <property type="entry name" value="GPCR_3_CS"/>
</dbReference>
<keyword evidence="10" id="KW-0325">Glycoprotein</keyword>
<dbReference type="GO" id="GO:0004930">
    <property type="term" value="F:G protein-coupled receptor activity"/>
    <property type="evidence" value="ECO:0007669"/>
    <property type="project" value="UniProtKB-KW"/>
</dbReference>
<feature type="transmembrane region" description="Helical" evidence="12">
    <location>
        <begin position="589"/>
        <end position="609"/>
    </location>
</feature>
<dbReference type="InterPro" id="IPR028082">
    <property type="entry name" value="Peripla_BP_I"/>
</dbReference>
<dbReference type="SUPFAM" id="SSF53822">
    <property type="entry name" value="Periplasmic binding protein-like I"/>
    <property type="match status" value="1"/>
</dbReference>
<dbReference type="InterPro" id="IPR000068">
    <property type="entry name" value="GPCR_3_Ca_sens_rcpt-rel"/>
</dbReference>
<comment type="caution">
    <text evidence="14">The sequence shown here is derived from an EMBL/GenBank/DDBJ whole genome shotgun (WGS) entry which is preliminary data.</text>
</comment>
<evidence type="ECO:0000256" key="10">
    <source>
        <dbReference type="ARBA" id="ARBA00023180"/>
    </source>
</evidence>
<dbReference type="Pfam" id="PF01094">
    <property type="entry name" value="ANF_receptor"/>
    <property type="match status" value="1"/>
</dbReference>
<evidence type="ECO:0000256" key="11">
    <source>
        <dbReference type="ARBA" id="ARBA00023224"/>
    </source>
</evidence>
<keyword evidence="8 12" id="KW-0472">Membrane</keyword>
<evidence type="ECO:0000256" key="6">
    <source>
        <dbReference type="ARBA" id="ARBA00022989"/>
    </source>
</evidence>
<dbReference type="InterPro" id="IPR000337">
    <property type="entry name" value="GPCR_3"/>
</dbReference>
<gene>
    <name evidence="14" type="ORF">NXF25_004153</name>
</gene>
<feature type="transmembrane region" description="Helical" evidence="12">
    <location>
        <begin position="745"/>
        <end position="765"/>
    </location>
</feature>
<organism evidence="14 15">
    <name type="scientific">Crotalus adamanteus</name>
    <name type="common">Eastern diamondback rattlesnake</name>
    <dbReference type="NCBI Taxonomy" id="8729"/>
    <lineage>
        <taxon>Eukaryota</taxon>
        <taxon>Metazoa</taxon>
        <taxon>Chordata</taxon>
        <taxon>Craniata</taxon>
        <taxon>Vertebrata</taxon>
        <taxon>Euteleostomi</taxon>
        <taxon>Lepidosauria</taxon>
        <taxon>Squamata</taxon>
        <taxon>Bifurcata</taxon>
        <taxon>Unidentata</taxon>
        <taxon>Episquamata</taxon>
        <taxon>Toxicofera</taxon>
        <taxon>Serpentes</taxon>
        <taxon>Colubroidea</taxon>
        <taxon>Viperidae</taxon>
        <taxon>Crotalinae</taxon>
        <taxon>Crotalus</taxon>
    </lineage>
</organism>
<keyword evidence="5" id="KW-0732">Signal</keyword>
<dbReference type="EMBL" id="JAOTOJ010000002">
    <property type="protein sequence ID" value="KAK9405379.1"/>
    <property type="molecule type" value="Genomic_DNA"/>
</dbReference>
<dbReference type="Pfam" id="PF00003">
    <property type="entry name" value="7tm_3"/>
    <property type="match status" value="1"/>
</dbReference>
<dbReference type="PANTHER" id="PTHR24061">
    <property type="entry name" value="CALCIUM-SENSING RECEPTOR-RELATED"/>
    <property type="match status" value="1"/>
</dbReference>
<dbReference type="PROSITE" id="PS00981">
    <property type="entry name" value="G_PROTEIN_RECEP_F3_3"/>
    <property type="match status" value="1"/>
</dbReference>
<dbReference type="Gene3D" id="2.10.50.30">
    <property type="entry name" value="GPCR, family 3, nine cysteines domain"/>
    <property type="match status" value="1"/>
</dbReference>
<keyword evidence="9 14" id="KW-0675">Receptor</keyword>
<evidence type="ECO:0000256" key="8">
    <source>
        <dbReference type="ARBA" id="ARBA00023136"/>
    </source>
</evidence>
<feature type="transmembrane region" description="Helical" evidence="12">
    <location>
        <begin position="777"/>
        <end position="800"/>
    </location>
</feature>
<dbReference type="FunFam" id="2.10.50.30:FF:000002">
    <property type="entry name" value="Vomeronasal 2 receptor, h1"/>
    <property type="match status" value="1"/>
</dbReference>
<keyword evidence="7" id="KW-0297">G-protein coupled receptor</keyword>
<dbReference type="InterPro" id="IPR038550">
    <property type="entry name" value="GPCR_3_9-Cys_sf"/>
</dbReference>
<evidence type="ECO:0000313" key="14">
    <source>
        <dbReference type="EMBL" id="KAK9405379.1"/>
    </source>
</evidence>
<reference evidence="14 15" key="1">
    <citation type="journal article" date="2024" name="Proc. Natl. Acad. Sci. U.S.A.">
        <title>The genetic regulatory architecture and epigenomic basis for age-related changes in rattlesnake venom.</title>
        <authorList>
            <person name="Hogan M.P."/>
            <person name="Holding M.L."/>
            <person name="Nystrom G.S."/>
            <person name="Colston T.J."/>
            <person name="Bartlett D.A."/>
            <person name="Mason A.J."/>
            <person name="Ellsworth S.A."/>
            <person name="Rautsaw R.M."/>
            <person name="Lawrence K.C."/>
            <person name="Strickland J.L."/>
            <person name="He B."/>
            <person name="Fraser P."/>
            <person name="Margres M.J."/>
            <person name="Gilbert D.M."/>
            <person name="Gibbs H.L."/>
            <person name="Parkinson C.L."/>
            <person name="Rokyta D.R."/>
        </authorList>
    </citation>
    <scope>NUCLEOTIDE SEQUENCE [LARGE SCALE GENOMIC DNA]</scope>
    <source>
        <strain evidence="14">DRR0105</strain>
    </source>
</reference>
<dbReference type="PROSITE" id="PS50259">
    <property type="entry name" value="G_PROTEIN_RECEP_F3_4"/>
    <property type="match status" value="1"/>
</dbReference>
<protein>
    <submittedName>
        <fullName evidence="14">Type-2 vomeronasal receptor</fullName>
    </submittedName>
</protein>
<dbReference type="InterPro" id="IPR004073">
    <property type="entry name" value="GPCR_3_vmron_rcpt_2"/>
</dbReference>
<feature type="transmembrane region" description="Helical" evidence="12">
    <location>
        <begin position="666"/>
        <end position="688"/>
    </location>
</feature>
<evidence type="ECO:0000313" key="15">
    <source>
        <dbReference type="Proteomes" id="UP001474421"/>
    </source>
</evidence>
<feature type="domain" description="G-protein coupled receptors family 3 profile" evidence="13">
    <location>
        <begin position="551"/>
        <end position="815"/>
    </location>
</feature>
<dbReference type="InterPro" id="IPR011500">
    <property type="entry name" value="GPCR_3_9-Cys_dom"/>
</dbReference>
<dbReference type="PRINTS" id="PR01535">
    <property type="entry name" value="VOMERONASL2R"/>
</dbReference>
<evidence type="ECO:0000256" key="9">
    <source>
        <dbReference type="ARBA" id="ARBA00023170"/>
    </source>
</evidence>
<feature type="transmembrane region" description="Helical" evidence="12">
    <location>
        <begin position="621"/>
        <end position="646"/>
    </location>
</feature>
<keyword evidence="4 12" id="KW-0812">Transmembrane</keyword>
<name>A0AAW1BT91_CROAD</name>
<comment type="subcellular location">
    <subcellularLocation>
        <location evidence="1">Cell membrane</location>
        <topology evidence="1">Multi-pass membrane protein</topology>
    </subcellularLocation>
</comment>
<evidence type="ECO:0000256" key="3">
    <source>
        <dbReference type="ARBA" id="ARBA00022475"/>
    </source>
</evidence>
<comment type="similarity">
    <text evidence="2">Belongs to the G-protein coupled receptor 3 family.</text>
</comment>
<proteinExistence type="inferred from homology"/>
<dbReference type="PANTHER" id="PTHR24061:SF599">
    <property type="entry name" value="G-PROTEIN COUPLED RECEPTORS FAMILY 3 PROFILE DOMAIN-CONTAINING PROTEIN"/>
    <property type="match status" value="1"/>
</dbReference>
<dbReference type="CDD" id="cd15283">
    <property type="entry name" value="7tmC_V2R_pheromone"/>
    <property type="match status" value="1"/>
</dbReference>
<dbReference type="InterPro" id="IPR001828">
    <property type="entry name" value="ANF_lig-bd_rcpt"/>
</dbReference>
<evidence type="ECO:0000256" key="4">
    <source>
        <dbReference type="ARBA" id="ARBA00022692"/>
    </source>
</evidence>
<dbReference type="AlphaFoldDB" id="A0AAW1BT91"/>
<evidence type="ECO:0000256" key="1">
    <source>
        <dbReference type="ARBA" id="ARBA00004651"/>
    </source>
</evidence>
<dbReference type="Gene3D" id="3.40.50.2300">
    <property type="match status" value="2"/>
</dbReference>
<dbReference type="Pfam" id="PF07562">
    <property type="entry name" value="NCD3G"/>
    <property type="match status" value="1"/>
</dbReference>
<dbReference type="Proteomes" id="UP001474421">
    <property type="component" value="Unassembled WGS sequence"/>
</dbReference>
<sequence length="819" mass="92823">MRRFLRQAGAVFTPLPFRCETCLAPELGRGQYTKYWKMLSFLYAVHHFHQDSRNLLPNLTLGYNIYEYYFSEQITLDALLDLLSDGEANVPNYRCGTQKNTLAVLEGASADISILISNMLGTYKIPQISYSFVSPILSDKTQFPFFYPMLPAEGVQYPGMVELLLHFRWTLVGLMAPDTDQGERFMRTMTSMLVKKGICPVLSQVFSIKITNLVMTLEAFAKWRQVNVFLYGVEISSFQMGVFITHVMLKHLKEPTAGKLFIIAACWDLTWDFMESSVSTFQNIWGFFSFLVQTGKMVAFDAFKQFHSSMKHFVEKSFMCSSIKDVLSVKVWRQCREREELELLPKEEIQQILSLDSFFAYNIIWAVGMAMHSAYFSRSKRPTRKSDENLGAQRMKAWQFHAYLQNPQFNHSIDGVYFDENGDLAVDLDIVNWMVYANKSVTRMKSGHLERQGIQGSKLVIYENNIAEVEKLNKPLPPSRCVESCRPGFKKVAQEGNPICCYDCTPCAEGTISTQEDSEKCAPCPGDQHPNISQDRCIPKVKTFLNYKDYLGVILISITMFLSLTTAFILGIFIKFLNTPIIKANNRDLSYILLVSLLLSFFTSFLFIGQPRRVTCLLRQITFSIIFSVAISSVLAKTITVVLVFLATKPGNKLQKWLGKSLANSIILSCSVIQIVICSSWLGTSPPFPDSDLHSQPGEIILQCNEGSIAMFYCALGYMGFLATICFMIAFLARNLPGVFNEAKLITFSMLVFCSVWVSFVPAYLSTKGKYMVAVQVFSILASSAGLLGCIFIPKCYIIILRPDLNTKEQLIMKEKREK</sequence>
<dbReference type="InterPro" id="IPR017978">
    <property type="entry name" value="GPCR_3_C"/>
</dbReference>
<dbReference type="PRINTS" id="PR00248">
    <property type="entry name" value="GPCRMGR"/>
</dbReference>
<keyword evidence="15" id="KW-1185">Reference proteome</keyword>